<dbReference type="AlphaFoldDB" id="A0A1L7RMQ1"/>
<evidence type="ECO:0000256" key="6">
    <source>
        <dbReference type="ARBA" id="ARBA00023239"/>
    </source>
</evidence>
<dbReference type="PANTHER" id="PTHR42844:SF1">
    <property type="entry name" value="DIHYDRONEOPTERIN ALDOLASE 1-RELATED"/>
    <property type="match status" value="1"/>
</dbReference>
<evidence type="ECO:0000256" key="2">
    <source>
        <dbReference type="ARBA" id="ARBA00005013"/>
    </source>
</evidence>
<evidence type="ECO:0000256" key="1">
    <source>
        <dbReference type="ARBA" id="ARBA00001353"/>
    </source>
</evidence>
<dbReference type="InterPro" id="IPR006157">
    <property type="entry name" value="FolB_dom"/>
</dbReference>
<proteinExistence type="inferred from homology"/>
<dbReference type="EMBL" id="LK995486">
    <property type="protein sequence ID" value="CED90912.1"/>
    <property type="molecule type" value="Genomic_DNA"/>
</dbReference>
<dbReference type="SUPFAM" id="SSF55620">
    <property type="entry name" value="Tetrahydrobiopterin biosynthesis enzymes-like"/>
    <property type="match status" value="1"/>
</dbReference>
<protein>
    <recommendedName>
        <fullName evidence="4">dihydroneopterin aldolase</fullName>
        <ecNumber evidence="4">4.1.2.25</ecNumber>
    </recommendedName>
    <alternativeName>
        <fullName evidence="7">7,8-dihydroneopterin aldolase</fullName>
    </alternativeName>
</protein>
<comment type="catalytic activity">
    <reaction evidence="1">
        <text>7,8-dihydroneopterin = 6-hydroxymethyl-7,8-dihydropterin + glycolaldehyde</text>
        <dbReference type="Rhea" id="RHEA:10540"/>
        <dbReference type="ChEBI" id="CHEBI:17001"/>
        <dbReference type="ChEBI" id="CHEBI:17071"/>
        <dbReference type="ChEBI" id="CHEBI:44841"/>
        <dbReference type="EC" id="4.1.2.25"/>
    </reaction>
</comment>
<dbReference type="GO" id="GO:0004150">
    <property type="term" value="F:dihydroneopterin aldolase activity"/>
    <property type="evidence" value="ECO:0007669"/>
    <property type="project" value="UniProtKB-EC"/>
</dbReference>
<accession>A0A1L7RMQ1</accession>
<evidence type="ECO:0000256" key="7">
    <source>
        <dbReference type="ARBA" id="ARBA00032903"/>
    </source>
</evidence>
<reference evidence="9" key="1">
    <citation type="submission" date="2014-07" db="EMBL/GenBank/DDBJ databases">
        <authorList>
            <person name="Zhang J.E."/>
            <person name="Yang H."/>
            <person name="Guo J."/>
            <person name="Deng Z."/>
            <person name="Luo H."/>
            <person name="Luo M."/>
            <person name="Zhao B."/>
        </authorList>
    </citation>
    <scope>NUCLEOTIDE SEQUENCE</scope>
    <source>
        <strain evidence="9">AM4</strain>
    </source>
</reference>
<dbReference type="EC" id="4.1.2.25" evidence="4"/>
<comment type="pathway">
    <text evidence="2">Cofactor biosynthesis; tetrahydrofolate biosynthesis; 2-amino-4-hydroxy-6-hydroxymethyl-7,8-dihydropteridine diphosphate from 7,8-dihydroneopterin triphosphate: step 3/4.</text>
</comment>
<evidence type="ECO:0000313" key="9">
    <source>
        <dbReference type="EMBL" id="CED90912.1"/>
    </source>
</evidence>
<comment type="similarity">
    <text evidence="3">Belongs to the DHNA family.</text>
</comment>
<dbReference type="PANTHER" id="PTHR42844">
    <property type="entry name" value="DIHYDRONEOPTERIN ALDOLASE 1-RELATED"/>
    <property type="match status" value="1"/>
</dbReference>
<dbReference type="GO" id="GO:0046656">
    <property type="term" value="P:folic acid biosynthetic process"/>
    <property type="evidence" value="ECO:0007669"/>
    <property type="project" value="UniProtKB-KW"/>
</dbReference>
<sequence>MSTNHANADRIVLTGLSARGYHGLLPFERTEGQLFTADVTVFLGERGTAVAAVTDSLDDAVNYVDIAREVVGVIEGEPVGLLETLAERISDAVLALP</sequence>
<dbReference type="RefSeq" id="WP_210579632.1">
    <property type="nucleotide sequence ID" value="NZ_LK995486.1"/>
</dbReference>
<dbReference type="SMART" id="SM00905">
    <property type="entry name" value="FolB"/>
    <property type="match status" value="1"/>
</dbReference>
<dbReference type="GO" id="GO:0005737">
    <property type="term" value="C:cytoplasm"/>
    <property type="evidence" value="ECO:0007669"/>
    <property type="project" value="TreeGrafter"/>
</dbReference>
<evidence type="ECO:0000259" key="8">
    <source>
        <dbReference type="SMART" id="SM00905"/>
    </source>
</evidence>
<dbReference type="InterPro" id="IPR006156">
    <property type="entry name" value="Dihydroneopterin_aldolase"/>
</dbReference>
<dbReference type="NCBIfam" id="TIGR00526">
    <property type="entry name" value="folB_dom"/>
    <property type="match status" value="1"/>
</dbReference>
<evidence type="ECO:0000256" key="4">
    <source>
        <dbReference type="ARBA" id="ARBA00013043"/>
    </source>
</evidence>
<name>A0A1L7RMQ1_9ACTO</name>
<keyword evidence="5" id="KW-0289">Folate biosynthesis</keyword>
<dbReference type="Pfam" id="PF02152">
    <property type="entry name" value="FolB"/>
    <property type="match status" value="1"/>
</dbReference>
<feature type="non-terminal residue" evidence="9">
    <location>
        <position position="97"/>
    </location>
</feature>
<keyword evidence="6 9" id="KW-0456">Lyase</keyword>
<feature type="domain" description="Dihydroneopterin aldolase/epimerase" evidence="8">
    <location>
        <begin position="11"/>
        <end position="97"/>
    </location>
</feature>
<organism evidence="9">
    <name type="scientific">Actinomyces succiniciruminis</name>
    <dbReference type="NCBI Taxonomy" id="1522002"/>
    <lineage>
        <taxon>Bacteria</taxon>
        <taxon>Bacillati</taxon>
        <taxon>Actinomycetota</taxon>
        <taxon>Actinomycetes</taxon>
        <taxon>Actinomycetales</taxon>
        <taxon>Actinomycetaceae</taxon>
        <taxon>Actinomyces</taxon>
    </lineage>
</organism>
<dbReference type="InterPro" id="IPR043133">
    <property type="entry name" value="GTP-CH-I_C/QueF"/>
</dbReference>
<gene>
    <name evidence="9" type="ORF">AAM4_1080</name>
</gene>
<dbReference type="Gene3D" id="3.30.1130.10">
    <property type="match status" value="1"/>
</dbReference>
<evidence type="ECO:0000256" key="5">
    <source>
        <dbReference type="ARBA" id="ARBA00022909"/>
    </source>
</evidence>
<evidence type="ECO:0000256" key="3">
    <source>
        <dbReference type="ARBA" id="ARBA00005708"/>
    </source>
</evidence>